<evidence type="ECO:0000259" key="1">
    <source>
        <dbReference type="Pfam" id="PF09347"/>
    </source>
</evidence>
<name>A0ABZ2HKR7_9RHOB</name>
<proteinExistence type="predicted"/>
<protein>
    <submittedName>
        <fullName evidence="2">DUF1989 domain-containing protein</fullName>
    </submittedName>
</protein>
<evidence type="ECO:0000313" key="3">
    <source>
        <dbReference type="Proteomes" id="UP001364156"/>
    </source>
</evidence>
<gene>
    <name evidence="2" type="ORF">RZ517_00970</name>
</gene>
<dbReference type="Pfam" id="PF09347">
    <property type="entry name" value="DUF1989"/>
    <property type="match status" value="1"/>
</dbReference>
<dbReference type="PANTHER" id="PTHR31527:SF0">
    <property type="entry name" value="RE64534P"/>
    <property type="match status" value="1"/>
</dbReference>
<dbReference type="Proteomes" id="UP001364156">
    <property type="component" value="Chromosome"/>
</dbReference>
<dbReference type="PANTHER" id="PTHR31527">
    <property type="entry name" value="RE64534P"/>
    <property type="match status" value="1"/>
</dbReference>
<dbReference type="EMBL" id="CP146069">
    <property type="protein sequence ID" value="WWR46784.1"/>
    <property type="molecule type" value="Genomic_DNA"/>
</dbReference>
<organism evidence="2 3">
    <name type="scientific">Roseovarius phycicola</name>
    <dbReference type="NCBI Taxonomy" id="3080976"/>
    <lineage>
        <taxon>Bacteria</taxon>
        <taxon>Pseudomonadati</taxon>
        <taxon>Pseudomonadota</taxon>
        <taxon>Alphaproteobacteria</taxon>
        <taxon>Rhodobacterales</taxon>
        <taxon>Roseobacteraceae</taxon>
        <taxon>Roseovarius</taxon>
    </lineage>
</organism>
<dbReference type="RefSeq" id="WP_338549627.1">
    <property type="nucleotide sequence ID" value="NZ_CP146069.1"/>
</dbReference>
<feature type="domain" description="DUF1989" evidence="1">
    <location>
        <begin position="22"/>
        <end position="188"/>
    </location>
</feature>
<evidence type="ECO:0000313" key="2">
    <source>
        <dbReference type="EMBL" id="WWR46784.1"/>
    </source>
</evidence>
<sequence length="215" mass="23555">MTDTLITGAAARPDAEIIEDTIVAPCAPWSAVLKKGQTLRLIDLEGQQAIDFLCFGTDPHQNQVERYHMPNTIKVPKHIFLEKGTVLYSQFARPMMTITDDSCGGHDTIFGCCSFAVDQVRYGKQNAECCQRNFEREMEKHGLGPEHVVANANFFMNVPIGSDGHVEITDSQSRAGDFVDLRAEMDVIAVLSNCPQELNAAAGGGPSPIRAIIFQ</sequence>
<accession>A0ABZ2HKR7</accession>
<dbReference type="InterPro" id="IPR018959">
    <property type="entry name" value="DUF1989"/>
</dbReference>
<keyword evidence="3" id="KW-1185">Reference proteome</keyword>
<reference evidence="2 3" key="1">
    <citation type="submission" date="2023-10" db="EMBL/GenBank/DDBJ databases">
        <title>Roseovarius strain S88 nov., isolated from a marine algae.</title>
        <authorList>
            <person name="Lee M.W."/>
            <person name="Lee J.K."/>
            <person name="Kim J.M."/>
            <person name="Choi D.G."/>
            <person name="Baek J.H."/>
            <person name="Bayburt H."/>
            <person name="Jung J.J."/>
            <person name="Han D.M."/>
            <person name="Jeon C.O."/>
        </authorList>
    </citation>
    <scope>NUCLEOTIDE SEQUENCE [LARGE SCALE GENOMIC DNA]</scope>
    <source>
        <strain evidence="2 3">S88</strain>
    </source>
</reference>